<dbReference type="Gene3D" id="6.20.210.10">
    <property type="entry name" value="Nin one binding (NOB1), Zn-ribbon-like"/>
    <property type="match status" value="1"/>
</dbReference>
<dbReference type="GO" id="GO:0030688">
    <property type="term" value="C:preribosome, small subunit precursor"/>
    <property type="evidence" value="ECO:0007669"/>
    <property type="project" value="TreeGrafter"/>
</dbReference>
<dbReference type="CDD" id="cd09876">
    <property type="entry name" value="PIN_Nob1-like"/>
    <property type="match status" value="1"/>
</dbReference>
<evidence type="ECO:0008006" key="13">
    <source>
        <dbReference type="Google" id="ProtNLM"/>
    </source>
</evidence>
<feature type="compositionally biased region" description="Basic residues" evidence="8">
    <location>
        <begin position="202"/>
        <end position="218"/>
    </location>
</feature>
<accession>F2TZE9</accession>
<dbReference type="GO" id="GO:0046872">
    <property type="term" value="F:metal ion binding"/>
    <property type="evidence" value="ECO:0007669"/>
    <property type="project" value="UniProtKB-KW"/>
</dbReference>
<evidence type="ECO:0000256" key="4">
    <source>
        <dbReference type="ARBA" id="ARBA00022723"/>
    </source>
</evidence>
<dbReference type="PANTHER" id="PTHR12814:SF2">
    <property type="entry name" value="RNA-BINDING PROTEIN NOB1"/>
    <property type="match status" value="1"/>
</dbReference>
<evidence type="ECO:0000256" key="6">
    <source>
        <dbReference type="ARBA" id="ARBA00022833"/>
    </source>
</evidence>
<feature type="domain" description="Ribonuclease PIN" evidence="10">
    <location>
        <begin position="98"/>
        <end position="184"/>
    </location>
</feature>
<dbReference type="GO" id="GO:0030490">
    <property type="term" value="P:maturation of SSU-rRNA"/>
    <property type="evidence" value="ECO:0007669"/>
    <property type="project" value="TreeGrafter"/>
</dbReference>
<evidence type="ECO:0000256" key="2">
    <source>
        <dbReference type="ARBA" id="ARBA00005858"/>
    </source>
</evidence>
<feature type="region of interest" description="Disordered" evidence="8">
    <location>
        <begin position="193"/>
        <end position="403"/>
    </location>
</feature>
<gene>
    <name evidence="11" type="ORF">PTSG_01946</name>
</gene>
<keyword evidence="5" id="KW-0378">Hydrolase</keyword>
<dbReference type="AlphaFoldDB" id="F2TZE9"/>
<feature type="compositionally biased region" description="Acidic residues" evidence="8">
    <location>
        <begin position="21"/>
        <end position="35"/>
    </location>
</feature>
<keyword evidence="3" id="KW-0540">Nuclease</keyword>
<dbReference type="GO" id="GO:0016787">
    <property type="term" value="F:hydrolase activity"/>
    <property type="evidence" value="ECO:0007669"/>
    <property type="project" value="UniProtKB-KW"/>
</dbReference>
<evidence type="ECO:0000256" key="8">
    <source>
        <dbReference type="SAM" id="MobiDB-lite"/>
    </source>
</evidence>
<feature type="compositionally biased region" description="Basic and acidic residues" evidence="8">
    <location>
        <begin position="9"/>
        <end position="20"/>
    </location>
</feature>
<dbReference type="RefSeq" id="XP_004997929.1">
    <property type="nucleotide sequence ID" value="XM_004997872.1"/>
</dbReference>
<dbReference type="eggNOG" id="KOG2463">
    <property type="taxonomic scope" value="Eukaryota"/>
</dbReference>
<dbReference type="KEGG" id="sre:PTSG_01946"/>
<feature type="compositionally biased region" description="Basic and acidic residues" evidence="8">
    <location>
        <begin position="393"/>
        <end position="403"/>
    </location>
</feature>
<comment type="subcellular location">
    <subcellularLocation>
        <location evidence="1">Nucleus</location>
    </subcellularLocation>
</comment>
<dbReference type="STRING" id="946362.F2TZE9"/>
<dbReference type="OrthoDB" id="446759at2759"/>
<feature type="compositionally biased region" description="Acidic residues" evidence="8">
    <location>
        <begin position="50"/>
        <end position="61"/>
    </location>
</feature>
<dbReference type="OMA" id="GYELECE"/>
<dbReference type="InterPro" id="IPR014881">
    <property type="entry name" value="NOB1_Zn-bd"/>
</dbReference>
<dbReference type="PANTHER" id="PTHR12814">
    <property type="entry name" value="RNA-BINDING PROTEIN NOB1"/>
    <property type="match status" value="1"/>
</dbReference>
<evidence type="ECO:0000259" key="10">
    <source>
        <dbReference type="Pfam" id="PF17146"/>
    </source>
</evidence>
<dbReference type="EMBL" id="GL832957">
    <property type="protein sequence ID" value="EGD78973.1"/>
    <property type="molecule type" value="Genomic_DNA"/>
</dbReference>
<evidence type="ECO:0000256" key="7">
    <source>
        <dbReference type="ARBA" id="ARBA00023242"/>
    </source>
</evidence>
<evidence type="ECO:0000256" key="5">
    <source>
        <dbReference type="ARBA" id="ARBA00022801"/>
    </source>
</evidence>
<feature type="domain" description="Nin one binding (NOB1) Zn-ribbon-like" evidence="9">
    <location>
        <begin position="479"/>
        <end position="550"/>
    </location>
</feature>
<keyword evidence="6" id="KW-0862">Zinc</keyword>
<dbReference type="PIRSF" id="PIRSF037125">
    <property type="entry name" value="D-site_20S_pre-rRNA_nuclease"/>
    <property type="match status" value="1"/>
</dbReference>
<keyword evidence="4" id="KW-0479">Metal-binding</keyword>
<dbReference type="Pfam" id="PF17146">
    <property type="entry name" value="PIN_6"/>
    <property type="match status" value="1"/>
</dbReference>
<feature type="compositionally biased region" description="Basic and acidic residues" evidence="8">
    <location>
        <begin position="254"/>
        <end position="271"/>
    </location>
</feature>
<evidence type="ECO:0000256" key="3">
    <source>
        <dbReference type="ARBA" id="ARBA00022722"/>
    </source>
</evidence>
<dbReference type="FunFam" id="3.40.50.1010:FF:000020">
    <property type="entry name" value="20S-pre-rRNA D-site endonuclease NOB1"/>
    <property type="match status" value="1"/>
</dbReference>
<dbReference type="Gene3D" id="3.40.50.1010">
    <property type="entry name" value="5'-nuclease"/>
    <property type="match status" value="1"/>
</dbReference>
<comment type="similarity">
    <text evidence="2">Belongs to the NOB1 family.</text>
</comment>
<reference evidence="11" key="1">
    <citation type="submission" date="2009-08" db="EMBL/GenBank/DDBJ databases">
        <title>Annotation of Salpingoeca rosetta.</title>
        <authorList>
            <consortium name="The Broad Institute Genome Sequencing Platform"/>
            <person name="Russ C."/>
            <person name="Cuomo C."/>
            <person name="Burger G."/>
            <person name="Gray M.W."/>
            <person name="Holland P.W.H."/>
            <person name="King N."/>
            <person name="Lang F.B.F."/>
            <person name="Roger A.J."/>
            <person name="Ruiz-Trillo I."/>
            <person name="Young S.K."/>
            <person name="Zeng Q."/>
            <person name="Gargeya S."/>
            <person name="Alvarado L."/>
            <person name="Berlin A."/>
            <person name="Chapman S.B."/>
            <person name="Chen Z."/>
            <person name="Freedman E."/>
            <person name="Gellesch M."/>
            <person name="Goldberg J."/>
            <person name="Griggs A."/>
            <person name="Gujja S."/>
            <person name="Heilman E."/>
            <person name="Heiman D."/>
            <person name="Howarth C."/>
            <person name="Mehta T."/>
            <person name="Neiman D."/>
            <person name="Pearson M."/>
            <person name="Roberts A."/>
            <person name="Saif S."/>
            <person name="Shea T."/>
            <person name="Shenoy N."/>
            <person name="Sisk P."/>
            <person name="Stolte C."/>
            <person name="Sykes S."/>
            <person name="White J."/>
            <person name="Yandava C."/>
            <person name="Haas B."/>
            <person name="Nusbaum C."/>
            <person name="Birren B."/>
        </authorList>
    </citation>
    <scope>NUCLEOTIDE SEQUENCE [LARGE SCALE GENOMIC DNA]</scope>
    <source>
        <strain evidence="11">ATCC 50818</strain>
    </source>
</reference>
<evidence type="ECO:0000313" key="12">
    <source>
        <dbReference type="Proteomes" id="UP000007799"/>
    </source>
</evidence>
<dbReference type="GO" id="GO:0005737">
    <property type="term" value="C:cytoplasm"/>
    <property type="evidence" value="ECO:0007669"/>
    <property type="project" value="UniProtKB-ARBA"/>
</dbReference>
<organism evidence="12">
    <name type="scientific">Salpingoeca rosetta (strain ATCC 50818 / BSB-021)</name>
    <dbReference type="NCBI Taxonomy" id="946362"/>
    <lineage>
        <taxon>Eukaryota</taxon>
        <taxon>Choanoflagellata</taxon>
        <taxon>Craspedida</taxon>
        <taxon>Salpingoecidae</taxon>
        <taxon>Salpingoeca</taxon>
    </lineage>
</organism>
<evidence type="ECO:0000256" key="1">
    <source>
        <dbReference type="ARBA" id="ARBA00004123"/>
    </source>
</evidence>
<dbReference type="SUPFAM" id="SSF144206">
    <property type="entry name" value="NOB1 zinc finger-like"/>
    <property type="match status" value="1"/>
</dbReference>
<evidence type="ECO:0000259" key="9">
    <source>
        <dbReference type="Pfam" id="PF08772"/>
    </source>
</evidence>
<dbReference type="GeneID" id="16078524"/>
<name>F2TZE9_SALR5</name>
<keyword evidence="7" id="KW-0539">Nucleus</keyword>
<dbReference type="InterPro" id="IPR033411">
    <property type="entry name" value="Ribonuclease_PIN"/>
</dbReference>
<proteinExistence type="inferred from homology"/>
<dbReference type="Pfam" id="PF08772">
    <property type="entry name" value="Zn_ribbon_NOB1"/>
    <property type="match status" value="1"/>
</dbReference>
<dbReference type="InterPro" id="IPR017117">
    <property type="entry name" value="Nob1_euk"/>
</dbReference>
<dbReference type="InParanoid" id="F2TZE9"/>
<feature type="region of interest" description="Disordered" evidence="8">
    <location>
        <begin position="590"/>
        <end position="628"/>
    </location>
</feature>
<dbReference type="InterPro" id="IPR036283">
    <property type="entry name" value="NOB1_Zf-like_sf"/>
</dbReference>
<dbReference type="FunCoup" id="F2TZE9">
    <property type="interactions" value="1459"/>
</dbReference>
<feature type="compositionally biased region" description="Acidic residues" evidence="8">
    <location>
        <begin position="301"/>
        <end position="322"/>
    </location>
</feature>
<sequence>MEGDAAVRQNEEVAKTREEEHEQEDVTTPAADEETPGSTEQPVEDHAVADDEEDADEDGEWEMSAADKKKLQQQEQRAQKSGRHKSKPQKDTAHCSVLVADTAAFIKNAPLYRLAERVVTVPEVLAEIRDEEARRRLKMLPFELEVRNPSPAAIAAMSSFAKKTGDLRALSATDLHVLALAYMLDVEAHGSDKHLNAEPKKGPAKKKRNRKNRKRGKNKAAANDAAQKGSGDTEQAAKSERTHAEAAVATAQAEQKKDESVKEEVEQKEDKQEEQEEGATSEVANKDDEQAVAAVSGDDNGNGEEGDEDEDAEEEEEEEEGDNNAGDNEASNEEEVKVEVDDDDDDEQDDEHGAVADEDNVATADGHTLEQLPSDGDDDDDAEWQVAPTKSKKMTEAARRRKEAQIRRDAKFFSATGTADGSDGWITPANMPKVVKKMKKENVDKYAFSKVACMTTDFAMQNVLLQKGLRLMSLDGLLVHRLRYHVLKCEACFAVTTQTNRDFCQSCGHPTLQRVSAAVDKRGQVKVFEPRVKRVNLKGTKYSVPMPKGGRDRRKNLILTEDQQARVASLPAPRKKVVDVFSDDFLEHLSPFGTSNAPSRRAVNRKPVPGYGRRNPNEPKPKGKSRRK</sequence>
<evidence type="ECO:0000313" key="11">
    <source>
        <dbReference type="EMBL" id="EGD78973.1"/>
    </source>
</evidence>
<dbReference type="GO" id="GO:0031981">
    <property type="term" value="C:nuclear lumen"/>
    <property type="evidence" value="ECO:0007669"/>
    <property type="project" value="UniProtKB-ARBA"/>
</dbReference>
<feature type="compositionally biased region" description="Acidic residues" evidence="8">
    <location>
        <begin position="340"/>
        <end position="360"/>
    </location>
</feature>
<keyword evidence="12" id="KW-1185">Reference proteome</keyword>
<protein>
    <recommendedName>
        <fullName evidence="13">RNA-binding protein NOB1</fullName>
    </recommendedName>
</protein>
<dbReference type="GO" id="GO:0004521">
    <property type="term" value="F:RNA endonuclease activity"/>
    <property type="evidence" value="ECO:0007669"/>
    <property type="project" value="TreeGrafter"/>
</dbReference>
<dbReference type="InterPro" id="IPR039907">
    <property type="entry name" value="NOB1"/>
</dbReference>
<feature type="compositionally biased region" description="Basic and acidic residues" evidence="8">
    <location>
        <begin position="235"/>
        <end position="244"/>
    </location>
</feature>
<feature type="region of interest" description="Disordered" evidence="8">
    <location>
        <begin position="1"/>
        <end position="93"/>
    </location>
</feature>
<dbReference type="Proteomes" id="UP000007799">
    <property type="component" value="Unassembled WGS sequence"/>
</dbReference>